<feature type="domain" description="Oxidoreductase molybdopterin-binding" evidence="1">
    <location>
        <begin position="22"/>
        <end position="170"/>
    </location>
</feature>
<dbReference type="CDD" id="cd02109">
    <property type="entry name" value="arch_bact_SO_family_Moco"/>
    <property type="match status" value="1"/>
</dbReference>
<dbReference type="Proteomes" id="UP000253318">
    <property type="component" value="Unassembled WGS sequence"/>
</dbReference>
<proteinExistence type="predicted"/>
<dbReference type="Gene3D" id="3.90.420.10">
    <property type="entry name" value="Oxidoreductase, molybdopterin-binding domain"/>
    <property type="match status" value="1"/>
</dbReference>
<keyword evidence="3" id="KW-1185">Reference proteome</keyword>
<protein>
    <submittedName>
        <fullName evidence="2">Sulfite oxidase-like oxidoreductase</fullName>
    </submittedName>
</protein>
<name>A0A368TC18_9ACTN</name>
<gene>
    <name evidence="2" type="ORF">DEF24_00310</name>
</gene>
<evidence type="ECO:0000313" key="3">
    <source>
        <dbReference type="Proteomes" id="UP000253318"/>
    </source>
</evidence>
<sequence length="200" mass="22871">MPEHRLPPGQHVPRGWPAVHYGPVPRFRPERWDLRVYGMTASLGEYRWTWPDFAALPRTDLTADFHCVTRFTRLGVCWSGVPTSELAALAPPADSATHVMVWAEYGYSANLPVADFLASDVLLATHRDGAPLAAEHGHPVRLVVPRRYGWKSVKWVRAIEYLDADRRGFWEERGYHNRGDPWREERYSYQEEPGDGPPLA</sequence>
<dbReference type="Pfam" id="PF00174">
    <property type="entry name" value="Oxidored_molyb"/>
    <property type="match status" value="1"/>
</dbReference>
<dbReference type="InterPro" id="IPR000572">
    <property type="entry name" value="OxRdtase_Mopterin-bd_dom"/>
</dbReference>
<comment type="caution">
    <text evidence="2">The sequence shown here is derived from an EMBL/GenBank/DDBJ whole genome shotgun (WGS) entry which is preliminary data.</text>
</comment>
<dbReference type="PANTHER" id="PTHR43032">
    <property type="entry name" value="PROTEIN-METHIONINE-SULFOXIDE REDUCTASE"/>
    <property type="match status" value="1"/>
</dbReference>
<accession>A0A368TC18</accession>
<organism evidence="2 3">
    <name type="scientific">Marinitenerispora sediminis</name>
    <dbReference type="NCBI Taxonomy" id="1931232"/>
    <lineage>
        <taxon>Bacteria</taxon>
        <taxon>Bacillati</taxon>
        <taxon>Actinomycetota</taxon>
        <taxon>Actinomycetes</taxon>
        <taxon>Streptosporangiales</taxon>
        <taxon>Nocardiopsidaceae</taxon>
        <taxon>Marinitenerispora</taxon>
    </lineage>
</organism>
<dbReference type="InterPro" id="IPR036374">
    <property type="entry name" value="OxRdtase_Mopterin-bd_sf"/>
</dbReference>
<dbReference type="AlphaFoldDB" id="A0A368TC18"/>
<dbReference type="EMBL" id="QEIN01000001">
    <property type="protein sequence ID" value="RCV62658.1"/>
    <property type="molecule type" value="Genomic_DNA"/>
</dbReference>
<dbReference type="PANTHER" id="PTHR43032:SF4">
    <property type="entry name" value="OXIDOREDUCTASE MOLYBDOPTERIN-BINDING DOMAIN-CONTAINING PROTEIN"/>
    <property type="match status" value="1"/>
</dbReference>
<dbReference type="SUPFAM" id="SSF56524">
    <property type="entry name" value="Oxidoreductase molybdopterin-binding domain"/>
    <property type="match status" value="1"/>
</dbReference>
<evidence type="ECO:0000313" key="2">
    <source>
        <dbReference type="EMBL" id="RCV62658.1"/>
    </source>
</evidence>
<reference evidence="2 3" key="1">
    <citation type="submission" date="2018-04" db="EMBL/GenBank/DDBJ databases">
        <title>Novel actinobacteria from marine sediment.</title>
        <authorList>
            <person name="Ng Z.Y."/>
            <person name="Tan G.Y.A."/>
        </authorList>
    </citation>
    <scope>NUCLEOTIDE SEQUENCE [LARGE SCALE GENOMIC DNA]</scope>
    <source>
        <strain evidence="2 3">TPS81</strain>
    </source>
</reference>
<dbReference type="OrthoDB" id="9795587at2"/>
<dbReference type="RefSeq" id="WP_114396244.1">
    <property type="nucleotide sequence ID" value="NZ_QEIM01000006.1"/>
</dbReference>
<evidence type="ECO:0000259" key="1">
    <source>
        <dbReference type="Pfam" id="PF00174"/>
    </source>
</evidence>